<feature type="region of interest" description="Disordered" evidence="1">
    <location>
        <begin position="90"/>
        <end position="109"/>
    </location>
</feature>
<dbReference type="EMBL" id="VSSQ01042904">
    <property type="protein sequence ID" value="MPM96532.1"/>
    <property type="molecule type" value="Genomic_DNA"/>
</dbReference>
<proteinExistence type="predicted"/>
<sequence length="109" mass="11923">MKAAGFQDGLKGVQIFQIQPRLLPIYVNFIFDDYEFDKIDGCWLHAIIAHGAAVFKLNFRPLAGGEPCGLPRHVRTVRGALSLRRFDPQRHGAGQGAICHSIPSKPAGG</sequence>
<evidence type="ECO:0000313" key="2">
    <source>
        <dbReference type="EMBL" id="MPM96532.1"/>
    </source>
</evidence>
<dbReference type="AlphaFoldDB" id="A0A645E7E9"/>
<protein>
    <submittedName>
        <fullName evidence="2">Uncharacterized protein</fullName>
    </submittedName>
</protein>
<organism evidence="2">
    <name type="scientific">bioreactor metagenome</name>
    <dbReference type="NCBI Taxonomy" id="1076179"/>
    <lineage>
        <taxon>unclassified sequences</taxon>
        <taxon>metagenomes</taxon>
        <taxon>ecological metagenomes</taxon>
    </lineage>
</organism>
<evidence type="ECO:0000256" key="1">
    <source>
        <dbReference type="SAM" id="MobiDB-lite"/>
    </source>
</evidence>
<comment type="caution">
    <text evidence="2">The sequence shown here is derived from an EMBL/GenBank/DDBJ whole genome shotgun (WGS) entry which is preliminary data.</text>
</comment>
<gene>
    <name evidence="2" type="ORF">SDC9_143696</name>
</gene>
<accession>A0A645E7E9</accession>
<reference evidence="2" key="1">
    <citation type="submission" date="2019-08" db="EMBL/GenBank/DDBJ databases">
        <authorList>
            <person name="Kucharzyk K."/>
            <person name="Murdoch R.W."/>
            <person name="Higgins S."/>
            <person name="Loffler F."/>
        </authorList>
    </citation>
    <scope>NUCLEOTIDE SEQUENCE</scope>
</reference>
<name>A0A645E7E9_9ZZZZ</name>